<keyword evidence="1" id="KW-0812">Transmembrane</keyword>
<dbReference type="STRING" id="745531.A0A0C3SCG2"/>
<feature type="transmembrane region" description="Helical" evidence="1">
    <location>
        <begin position="53"/>
        <end position="75"/>
    </location>
</feature>
<protein>
    <recommendedName>
        <fullName evidence="2">DUF6535 domain-containing protein</fullName>
    </recommendedName>
</protein>
<accession>A0A0C3SCG2</accession>
<dbReference type="EMBL" id="KN840450">
    <property type="protein sequence ID" value="KIP10907.1"/>
    <property type="molecule type" value="Genomic_DNA"/>
</dbReference>
<proteinExistence type="predicted"/>
<dbReference type="HOGENOM" id="CLU_2528229_0_0_1"/>
<evidence type="ECO:0000313" key="3">
    <source>
        <dbReference type="EMBL" id="KIP10907.1"/>
    </source>
</evidence>
<name>A0A0C3SCG2_PHLG1</name>
<evidence type="ECO:0000313" key="4">
    <source>
        <dbReference type="Proteomes" id="UP000053257"/>
    </source>
</evidence>
<gene>
    <name evidence="3" type="ORF">PHLGIDRAFT_185490</name>
</gene>
<dbReference type="AlphaFoldDB" id="A0A0C3SCG2"/>
<dbReference type="Proteomes" id="UP000053257">
    <property type="component" value="Unassembled WGS sequence"/>
</dbReference>
<dbReference type="Pfam" id="PF20153">
    <property type="entry name" value="DUF6535"/>
    <property type="match status" value="1"/>
</dbReference>
<evidence type="ECO:0000256" key="1">
    <source>
        <dbReference type="SAM" id="Phobius"/>
    </source>
</evidence>
<dbReference type="InterPro" id="IPR045338">
    <property type="entry name" value="DUF6535"/>
</dbReference>
<dbReference type="OrthoDB" id="3185525at2759"/>
<keyword evidence="1" id="KW-0472">Membrane</keyword>
<reference evidence="3 4" key="1">
    <citation type="journal article" date="2014" name="PLoS Genet.">
        <title>Analysis of the Phlebiopsis gigantea genome, transcriptome and secretome provides insight into its pioneer colonization strategies of wood.</title>
        <authorList>
            <person name="Hori C."/>
            <person name="Ishida T."/>
            <person name="Igarashi K."/>
            <person name="Samejima M."/>
            <person name="Suzuki H."/>
            <person name="Master E."/>
            <person name="Ferreira P."/>
            <person name="Ruiz-Duenas F.J."/>
            <person name="Held B."/>
            <person name="Canessa P."/>
            <person name="Larrondo L.F."/>
            <person name="Schmoll M."/>
            <person name="Druzhinina I.S."/>
            <person name="Kubicek C.P."/>
            <person name="Gaskell J.A."/>
            <person name="Kersten P."/>
            <person name="St John F."/>
            <person name="Glasner J."/>
            <person name="Sabat G."/>
            <person name="Splinter BonDurant S."/>
            <person name="Syed K."/>
            <person name="Yadav J."/>
            <person name="Mgbeahuruike A.C."/>
            <person name="Kovalchuk A."/>
            <person name="Asiegbu F.O."/>
            <person name="Lackner G."/>
            <person name="Hoffmeister D."/>
            <person name="Rencoret J."/>
            <person name="Gutierrez A."/>
            <person name="Sun H."/>
            <person name="Lindquist E."/>
            <person name="Barry K."/>
            <person name="Riley R."/>
            <person name="Grigoriev I.V."/>
            <person name="Henrissat B."/>
            <person name="Kues U."/>
            <person name="Berka R.M."/>
            <person name="Martinez A.T."/>
            <person name="Covert S.F."/>
            <person name="Blanchette R.A."/>
            <person name="Cullen D."/>
        </authorList>
    </citation>
    <scope>NUCLEOTIDE SEQUENCE [LARGE SCALE GENOMIC DNA]</scope>
    <source>
        <strain evidence="3 4">11061_1 CR5-6</strain>
    </source>
</reference>
<feature type="domain" description="DUF6535" evidence="2">
    <location>
        <begin position="28"/>
        <end position="78"/>
    </location>
</feature>
<organism evidence="3 4">
    <name type="scientific">Phlebiopsis gigantea (strain 11061_1 CR5-6)</name>
    <name type="common">White-rot fungus</name>
    <name type="synonym">Peniophora gigantea</name>
    <dbReference type="NCBI Taxonomy" id="745531"/>
    <lineage>
        <taxon>Eukaryota</taxon>
        <taxon>Fungi</taxon>
        <taxon>Dikarya</taxon>
        <taxon>Basidiomycota</taxon>
        <taxon>Agaricomycotina</taxon>
        <taxon>Agaricomycetes</taxon>
        <taxon>Polyporales</taxon>
        <taxon>Phanerochaetaceae</taxon>
        <taxon>Phlebiopsis</taxon>
    </lineage>
</organism>
<evidence type="ECO:0000259" key="2">
    <source>
        <dbReference type="Pfam" id="PF20153"/>
    </source>
</evidence>
<keyword evidence="4" id="KW-1185">Reference proteome</keyword>
<sequence>MPSLTKESSTNGPATTKNLFHATRLPGWAGIEEHFMKYDSSVMKDFADDIDTLLVFAALFSAILTTFVVQTYQLLQLSDSFFTN</sequence>
<keyword evidence="1" id="KW-1133">Transmembrane helix</keyword>